<keyword evidence="5" id="KW-0175">Coiled coil</keyword>
<dbReference type="AlphaFoldDB" id="A0A5S5CEX5"/>
<gene>
    <name evidence="7" type="ORF">BCM02_102508</name>
</gene>
<evidence type="ECO:0000259" key="6">
    <source>
        <dbReference type="Pfam" id="PF01258"/>
    </source>
</evidence>
<dbReference type="Gene3D" id="1.20.120.910">
    <property type="entry name" value="DksA, coiled-coil domain"/>
    <property type="match status" value="1"/>
</dbReference>
<dbReference type="InterPro" id="IPR014240">
    <property type="entry name" value="YteA"/>
</dbReference>
<organism evidence="7 8">
    <name type="scientific">Paenibacillus methanolicus</name>
    <dbReference type="NCBI Taxonomy" id="582686"/>
    <lineage>
        <taxon>Bacteria</taxon>
        <taxon>Bacillati</taxon>
        <taxon>Bacillota</taxon>
        <taxon>Bacilli</taxon>
        <taxon>Bacillales</taxon>
        <taxon>Paenibacillaceae</taxon>
        <taxon>Paenibacillus</taxon>
    </lineage>
</organism>
<feature type="zinc finger region" description="dksA C4-type" evidence="4">
    <location>
        <begin position="95"/>
        <end position="119"/>
    </location>
</feature>
<name>A0A5S5CEX5_9BACL</name>
<keyword evidence="8" id="KW-1185">Reference proteome</keyword>
<evidence type="ECO:0000256" key="5">
    <source>
        <dbReference type="SAM" id="Coils"/>
    </source>
</evidence>
<feature type="coiled-coil region" evidence="5">
    <location>
        <begin position="6"/>
        <end position="33"/>
    </location>
</feature>
<evidence type="ECO:0000313" key="8">
    <source>
        <dbReference type="Proteomes" id="UP000323257"/>
    </source>
</evidence>
<evidence type="ECO:0000256" key="2">
    <source>
        <dbReference type="ARBA" id="ARBA00022771"/>
    </source>
</evidence>
<protein>
    <submittedName>
        <fullName evidence="7">YteA family regulatory protein</fullName>
    </submittedName>
</protein>
<keyword evidence="1" id="KW-0479">Metal-binding</keyword>
<keyword evidence="3" id="KW-0862">Zinc</keyword>
<dbReference type="InterPro" id="IPR000962">
    <property type="entry name" value="Znf_DskA_TraR"/>
</dbReference>
<sequence length="236" mass="26570">MTDLTAAQLSELRARLETEKRRIEERLANNEHYGLAGSQRDESGELSTIDNHPADVATETFERAKDVALLEQEDLRLTRITAALAAMDNGTYGICQATGQPIPYERLQAIPETLFSVEHAPRQELSSNRPVEEKFLYPPFGRSSLDEHEYNGFDGEDAWQIVESWGNSDSPAMSENRDVDSYDYVGIEAGEPEGYVEAIESFLATDITGSQVSVIRNREYYNYMENDEGDHGLEYS</sequence>
<dbReference type="InterPro" id="IPR037187">
    <property type="entry name" value="DnaK_N"/>
</dbReference>
<evidence type="ECO:0000313" key="7">
    <source>
        <dbReference type="EMBL" id="TYP77935.1"/>
    </source>
</evidence>
<evidence type="ECO:0000256" key="4">
    <source>
        <dbReference type="PROSITE-ProRule" id="PRU00510"/>
    </source>
</evidence>
<comment type="caution">
    <text evidence="7">The sequence shown here is derived from an EMBL/GenBank/DDBJ whole genome shotgun (WGS) entry which is preliminary data.</text>
</comment>
<evidence type="ECO:0000256" key="1">
    <source>
        <dbReference type="ARBA" id="ARBA00022723"/>
    </source>
</evidence>
<dbReference type="PROSITE" id="PS51128">
    <property type="entry name" value="ZF_DKSA_2"/>
    <property type="match status" value="1"/>
</dbReference>
<proteinExistence type="predicted"/>
<dbReference type="GO" id="GO:0008270">
    <property type="term" value="F:zinc ion binding"/>
    <property type="evidence" value="ECO:0007669"/>
    <property type="project" value="UniProtKB-KW"/>
</dbReference>
<dbReference type="EMBL" id="VNHS01000002">
    <property type="protein sequence ID" value="TYP77935.1"/>
    <property type="molecule type" value="Genomic_DNA"/>
</dbReference>
<dbReference type="PANTHER" id="PTHR33823:SF4">
    <property type="entry name" value="GENERAL STRESS PROTEIN 16O"/>
    <property type="match status" value="1"/>
</dbReference>
<accession>A0A5S5CEX5</accession>
<dbReference type="PANTHER" id="PTHR33823">
    <property type="entry name" value="RNA POLYMERASE-BINDING TRANSCRIPTION FACTOR DKSA-RELATED"/>
    <property type="match status" value="1"/>
</dbReference>
<dbReference type="SUPFAM" id="SSF57716">
    <property type="entry name" value="Glucocorticoid receptor-like (DNA-binding domain)"/>
    <property type="match status" value="1"/>
</dbReference>
<dbReference type="SUPFAM" id="SSF109635">
    <property type="entry name" value="DnaK suppressor protein DksA, alpha-hairpin domain"/>
    <property type="match status" value="1"/>
</dbReference>
<dbReference type="Proteomes" id="UP000323257">
    <property type="component" value="Unassembled WGS sequence"/>
</dbReference>
<evidence type="ECO:0000256" key="3">
    <source>
        <dbReference type="ARBA" id="ARBA00022833"/>
    </source>
</evidence>
<keyword evidence="2" id="KW-0863">Zinc-finger</keyword>
<dbReference type="Pfam" id="PF01258">
    <property type="entry name" value="zf-dskA_traR"/>
    <property type="match status" value="1"/>
</dbReference>
<dbReference type="OrthoDB" id="9811543at2"/>
<dbReference type="RefSeq" id="WP_148928411.1">
    <property type="nucleotide sequence ID" value="NZ_VNHS01000002.1"/>
</dbReference>
<feature type="domain" description="Zinc finger DksA/TraR C4-type" evidence="6">
    <location>
        <begin position="90"/>
        <end position="118"/>
    </location>
</feature>
<dbReference type="NCBIfam" id="TIGR02890">
    <property type="entry name" value="bacill_yteA"/>
    <property type="match status" value="1"/>
</dbReference>
<reference evidence="7 8" key="1">
    <citation type="submission" date="2019-07" db="EMBL/GenBank/DDBJ databases">
        <title>Genomic Encyclopedia of Type Strains, Phase III (KMG-III): the genomes of soil and plant-associated and newly described type strains.</title>
        <authorList>
            <person name="Whitman W."/>
        </authorList>
    </citation>
    <scope>NUCLEOTIDE SEQUENCE [LARGE SCALE GENOMIC DNA]</scope>
    <source>
        <strain evidence="7 8">BL24</strain>
    </source>
</reference>